<comment type="similarity">
    <text evidence="1">Belongs to the sigma-70 factor family. ECF subfamily.</text>
</comment>
<gene>
    <name evidence="8" type="ORF">GA0070563_102307</name>
</gene>
<name>A0A1C4VIW8_9ACTN</name>
<evidence type="ECO:0000256" key="3">
    <source>
        <dbReference type="ARBA" id="ARBA00023082"/>
    </source>
</evidence>
<dbReference type="PANTHER" id="PTHR43133">
    <property type="entry name" value="RNA POLYMERASE ECF-TYPE SIGMA FACTO"/>
    <property type="match status" value="1"/>
</dbReference>
<dbReference type="AlphaFoldDB" id="A0A1C4VIW8"/>
<keyword evidence="5" id="KW-0804">Transcription</keyword>
<dbReference type="GO" id="GO:0006352">
    <property type="term" value="P:DNA-templated transcription initiation"/>
    <property type="evidence" value="ECO:0007669"/>
    <property type="project" value="InterPro"/>
</dbReference>
<dbReference type="InterPro" id="IPR039425">
    <property type="entry name" value="RNA_pol_sigma-70-like"/>
</dbReference>
<keyword evidence="4" id="KW-0238">DNA-binding</keyword>
<dbReference type="PANTHER" id="PTHR43133:SF52">
    <property type="entry name" value="ECF RNA POLYMERASE SIGMA FACTOR SIGL"/>
    <property type="match status" value="1"/>
</dbReference>
<accession>A0A1C4VIW8</accession>
<reference evidence="9" key="1">
    <citation type="submission" date="2016-06" db="EMBL/GenBank/DDBJ databases">
        <authorList>
            <person name="Varghese N."/>
            <person name="Submissions Spin"/>
        </authorList>
    </citation>
    <scope>NUCLEOTIDE SEQUENCE [LARGE SCALE GENOMIC DNA]</scope>
    <source>
        <strain evidence="9">DSM 43168</strain>
    </source>
</reference>
<dbReference type="InterPro" id="IPR007627">
    <property type="entry name" value="RNA_pol_sigma70_r2"/>
</dbReference>
<dbReference type="InterPro" id="IPR013325">
    <property type="entry name" value="RNA_pol_sigma_r2"/>
</dbReference>
<organism evidence="8 9">
    <name type="scientific">Micromonospora carbonacea</name>
    <dbReference type="NCBI Taxonomy" id="47853"/>
    <lineage>
        <taxon>Bacteria</taxon>
        <taxon>Bacillati</taxon>
        <taxon>Actinomycetota</taxon>
        <taxon>Actinomycetes</taxon>
        <taxon>Micromonosporales</taxon>
        <taxon>Micromonosporaceae</taxon>
        <taxon>Micromonospora</taxon>
    </lineage>
</organism>
<protein>
    <submittedName>
        <fullName evidence="8">RNA polymerase sigma-70 factor, ECF subfamily</fullName>
    </submittedName>
</protein>
<dbReference type="STRING" id="47853.TK50_27840"/>
<sequence>MTCLANDTDTDARIRELLAAHGTPLTRFVHGLTNSHRQTAEDVIQETLLRAWRHLDSLPPDSDGRSRRWLFTVARRLVIDEARRRQARPVEVATQTDQEFGATGDETADTAIANQALREAVGRLSADHRRVLHEVYFRDRTAHEVAADLDVPVGTVRSRVYYALRALRAAVAEG</sequence>
<dbReference type="Gene3D" id="1.10.10.10">
    <property type="entry name" value="Winged helix-like DNA-binding domain superfamily/Winged helix DNA-binding domain"/>
    <property type="match status" value="1"/>
</dbReference>
<dbReference type="InterPro" id="IPR036388">
    <property type="entry name" value="WH-like_DNA-bd_sf"/>
</dbReference>
<evidence type="ECO:0000256" key="4">
    <source>
        <dbReference type="ARBA" id="ARBA00023125"/>
    </source>
</evidence>
<dbReference type="Pfam" id="PF04545">
    <property type="entry name" value="Sigma70_r4"/>
    <property type="match status" value="1"/>
</dbReference>
<evidence type="ECO:0000259" key="7">
    <source>
        <dbReference type="Pfam" id="PF04545"/>
    </source>
</evidence>
<dbReference type="GO" id="GO:0016987">
    <property type="term" value="F:sigma factor activity"/>
    <property type="evidence" value="ECO:0007669"/>
    <property type="project" value="UniProtKB-KW"/>
</dbReference>
<evidence type="ECO:0000313" key="9">
    <source>
        <dbReference type="Proteomes" id="UP000183585"/>
    </source>
</evidence>
<evidence type="ECO:0000256" key="1">
    <source>
        <dbReference type="ARBA" id="ARBA00010641"/>
    </source>
</evidence>
<keyword evidence="9" id="KW-1185">Reference proteome</keyword>
<feature type="domain" description="RNA polymerase sigma-70 region 2" evidence="6">
    <location>
        <begin position="18"/>
        <end position="87"/>
    </location>
</feature>
<dbReference type="GO" id="GO:0003677">
    <property type="term" value="F:DNA binding"/>
    <property type="evidence" value="ECO:0007669"/>
    <property type="project" value="UniProtKB-KW"/>
</dbReference>
<evidence type="ECO:0000256" key="5">
    <source>
        <dbReference type="ARBA" id="ARBA00023163"/>
    </source>
</evidence>
<evidence type="ECO:0000313" key="8">
    <source>
        <dbReference type="EMBL" id="SCE83735.1"/>
    </source>
</evidence>
<dbReference type="InterPro" id="IPR014284">
    <property type="entry name" value="RNA_pol_sigma-70_dom"/>
</dbReference>
<dbReference type="Proteomes" id="UP000183585">
    <property type="component" value="Unassembled WGS sequence"/>
</dbReference>
<keyword evidence="2" id="KW-0805">Transcription regulation</keyword>
<dbReference type="InterPro" id="IPR007630">
    <property type="entry name" value="RNA_pol_sigma70_r4"/>
</dbReference>
<dbReference type="Gene3D" id="1.10.1740.10">
    <property type="match status" value="1"/>
</dbReference>
<dbReference type="RefSeq" id="WP_176734785.1">
    <property type="nucleotide sequence ID" value="NZ_FMCT01000002.1"/>
</dbReference>
<dbReference type="NCBIfam" id="TIGR02937">
    <property type="entry name" value="sigma70-ECF"/>
    <property type="match status" value="1"/>
</dbReference>
<feature type="domain" description="RNA polymerase sigma-70 region 4" evidence="7">
    <location>
        <begin position="122"/>
        <end position="169"/>
    </location>
</feature>
<evidence type="ECO:0000256" key="2">
    <source>
        <dbReference type="ARBA" id="ARBA00023015"/>
    </source>
</evidence>
<dbReference type="EMBL" id="FMCT01000002">
    <property type="protein sequence ID" value="SCE83735.1"/>
    <property type="molecule type" value="Genomic_DNA"/>
</dbReference>
<dbReference type="Pfam" id="PF04542">
    <property type="entry name" value="Sigma70_r2"/>
    <property type="match status" value="1"/>
</dbReference>
<keyword evidence="3" id="KW-0731">Sigma factor</keyword>
<dbReference type="InterPro" id="IPR013324">
    <property type="entry name" value="RNA_pol_sigma_r3/r4-like"/>
</dbReference>
<evidence type="ECO:0000259" key="6">
    <source>
        <dbReference type="Pfam" id="PF04542"/>
    </source>
</evidence>
<dbReference type="SUPFAM" id="SSF88946">
    <property type="entry name" value="Sigma2 domain of RNA polymerase sigma factors"/>
    <property type="match status" value="1"/>
</dbReference>
<dbReference type="SUPFAM" id="SSF88659">
    <property type="entry name" value="Sigma3 and sigma4 domains of RNA polymerase sigma factors"/>
    <property type="match status" value="1"/>
</dbReference>
<proteinExistence type="inferred from homology"/>